<dbReference type="PANTHER" id="PTHR43130:SF3">
    <property type="entry name" value="HTH-TYPE TRANSCRIPTIONAL REGULATOR RV1931C"/>
    <property type="match status" value="1"/>
</dbReference>
<dbReference type="SUPFAM" id="SSF46689">
    <property type="entry name" value="Homeodomain-like"/>
    <property type="match status" value="2"/>
</dbReference>
<dbReference type="Pfam" id="PF01965">
    <property type="entry name" value="DJ-1_PfpI"/>
    <property type="match status" value="1"/>
</dbReference>
<keyword evidence="2" id="KW-0804">Transcription</keyword>
<dbReference type="SUPFAM" id="SSF52317">
    <property type="entry name" value="Class I glutamine amidotransferase-like"/>
    <property type="match status" value="1"/>
</dbReference>
<dbReference type="Proteomes" id="UP000295444">
    <property type="component" value="Unassembled WGS sequence"/>
</dbReference>
<dbReference type="GO" id="GO:0043565">
    <property type="term" value="F:sequence-specific DNA binding"/>
    <property type="evidence" value="ECO:0007669"/>
    <property type="project" value="InterPro"/>
</dbReference>
<dbReference type="InterPro" id="IPR009057">
    <property type="entry name" value="Homeodomain-like_sf"/>
</dbReference>
<accession>A0A4R6SBE4</accession>
<evidence type="ECO:0000313" key="4">
    <source>
        <dbReference type="EMBL" id="TDP97260.1"/>
    </source>
</evidence>
<name>A0A4R6SBE4_LABRH</name>
<comment type="caution">
    <text evidence="4">The sequence shown here is derived from an EMBL/GenBank/DDBJ whole genome shotgun (WGS) entry which is preliminary data.</text>
</comment>
<dbReference type="InterPro" id="IPR029062">
    <property type="entry name" value="Class_I_gatase-like"/>
</dbReference>
<dbReference type="OrthoDB" id="3660033at2"/>
<dbReference type="Gene3D" id="1.10.10.60">
    <property type="entry name" value="Homeodomain-like"/>
    <property type="match status" value="1"/>
</dbReference>
<reference evidence="4 5" key="1">
    <citation type="submission" date="2019-03" db="EMBL/GenBank/DDBJ databases">
        <title>Genomic Encyclopedia of Type Strains, Phase IV (KMG-IV): sequencing the most valuable type-strain genomes for metagenomic binning, comparative biology and taxonomic classification.</title>
        <authorList>
            <person name="Goeker M."/>
        </authorList>
    </citation>
    <scope>NUCLEOTIDE SEQUENCE [LARGE SCALE GENOMIC DNA]</scope>
    <source>
        <strain evidence="4 5">DSM 45361</strain>
    </source>
</reference>
<keyword evidence="1" id="KW-0805">Transcription regulation</keyword>
<dbReference type="InterPro" id="IPR018060">
    <property type="entry name" value="HTH_AraC"/>
</dbReference>
<organism evidence="4 5">
    <name type="scientific">Labedaea rhizosphaerae</name>
    <dbReference type="NCBI Taxonomy" id="598644"/>
    <lineage>
        <taxon>Bacteria</taxon>
        <taxon>Bacillati</taxon>
        <taxon>Actinomycetota</taxon>
        <taxon>Actinomycetes</taxon>
        <taxon>Pseudonocardiales</taxon>
        <taxon>Pseudonocardiaceae</taxon>
        <taxon>Labedaea</taxon>
    </lineage>
</organism>
<gene>
    <name evidence="4" type="ORF">EV186_103223</name>
</gene>
<dbReference type="EMBL" id="SNXZ01000003">
    <property type="protein sequence ID" value="TDP97260.1"/>
    <property type="molecule type" value="Genomic_DNA"/>
</dbReference>
<evidence type="ECO:0000259" key="3">
    <source>
        <dbReference type="PROSITE" id="PS01124"/>
    </source>
</evidence>
<dbReference type="InterPro" id="IPR002818">
    <property type="entry name" value="DJ-1/PfpI"/>
</dbReference>
<dbReference type="AlphaFoldDB" id="A0A4R6SBE4"/>
<dbReference type="InterPro" id="IPR052158">
    <property type="entry name" value="INH-QAR"/>
</dbReference>
<feature type="domain" description="HTH araC/xylS-type" evidence="3">
    <location>
        <begin position="214"/>
        <end position="312"/>
    </location>
</feature>
<dbReference type="PANTHER" id="PTHR43130">
    <property type="entry name" value="ARAC-FAMILY TRANSCRIPTIONAL REGULATOR"/>
    <property type="match status" value="1"/>
</dbReference>
<dbReference type="PROSITE" id="PS01124">
    <property type="entry name" value="HTH_ARAC_FAMILY_2"/>
    <property type="match status" value="1"/>
</dbReference>
<evidence type="ECO:0000256" key="1">
    <source>
        <dbReference type="ARBA" id="ARBA00023015"/>
    </source>
</evidence>
<dbReference type="Gene3D" id="3.40.50.880">
    <property type="match status" value="1"/>
</dbReference>
<dbReference type="GO" id="GO:0003700">
    <property type="term" value="F:DNA-binding transcription factor activity"/>
    <property type="evidence" value="ECO:0007669"/>
    <property type="project" value="InterPro"/>
</dbReference>
<dbReference type="Pfam" id="PF12833">
    <property type="entry name" value="HTH_18"/>
    <property type="match status" value="1"/>
</dbReference>
<keyword evidence="5" id="KW-1185">Reference proteome</keyword>
<proteinExistence type="predicted"/>
<evidence type="ECO:0000313" key="5">
    <source>
        <dbReference type="Proteomes" id="UP000295444"/>
    </source>
</evidence>
<dbReference type="SMART" id="SM00342">
    <property type="entry name" value="HTH_ARAC"/>
    <property type="match status" value="1"/>
</dbReference>
<dbReference type="CDD" id="cd03137">
    <property type="entry name" value="GATase1_AraC_1"/>
    <property type="match status" value="1"/>
</dbReference>
<evidence type="ECO:0000256" key="2">
    <source>
        <dbReference type="ARBA" id="ARBA00023163"/>
    </source>
</evidence>
<dbReference type="RefSeq" id="WP_133850490.1">
    <property type="nucleotide sequence ID" value="NZ_SNXZ01000003.1"/>
</dbReference>
<sequence>MLKTVAIALIEDFEPFEFGVVCEVFGTDRRDDGVPLIEFRICAERPGEPLSTTIGMPVIPPLGLDALEGADLVVLPAHREREHYPPAVLQAVRDAHARGATLLTVCSGAFMLAETGLLDGRRCTTHWRHADDLAARFPLVKVDPDVLFVDDGDIITSAGTAAGIDACLHIVRRELGSEPANAIARRMVVPPQRDGGQRQYVDLPVPECSADSLTPVLQWMQENLADEHSVAELAARAMLSERTFARRFVAETGTTPHKWLTMQRVLHARRLLEQTDLAVEDVAARSGFGTAALLRHHFHKVIGVSPADYRKTFAH</sequence>
<protein>
    <submittedName>
        <fullName evidence="4">AraC family transcriptional regulator with amidase-like domain</fullName>
    </submittedName>
</protein>